<feature type="transmembrane region" description="Helical" evidence="1">
    <location>
        <begin position="184"/>
        <end position="205"/>
    </location>
</feature>
<dbReference type="EMBL" id="JWZT01001710">
    <property type="protein sequence ID" value="KII71607.1"/>
    <property type="molecule type" value="Genomic_DNA"/>
</dbReference>
<evidence type="ECO:0000313" key="2">
    <source>
        <dbReference type="EMBL" id="KII71607.1"/>
    </source>
</evidence>
<evidence type="ECO:0000256" key="1">
    <source>
        <dbReference type="SAM" id="Phobius"/>
    </source>
</evidence>
<organism evidence="2 3">
    <name type="scientific">Thelohanellus kitauei</name>
    <name type="common">Myxosporean</name>
    <dbReference type="NCBI Taxonomy" id="669202"/>
    <lineage>
        <taxon>Eukaryota</taxon>
        <taxon>Metazoa</taxon>
        <taxon>Cnidaria</taxon>
        <taxon>Myxozoa</taxon>
        <taxon>Myxosporea</taxon>
        <taxon>Bivalvulida</taxon>
        <taxon>Platysporina</taxon>
        <taxon>Myxobolidae</taxon>
        <taxon>Thelohanellus</taxon>
    </lineage>
</organism>
<proteinExistence type="predicted"/>
<dbReference type="Proteomes" id="UP000031668">
    <property type="component" value="Unassembled WGS sequence"/>
</dbReference>
<reference evidence="2 3" key="1">
    <citation type="journal article" date="2014" name="Genome Biol. Evol.">
        <title>The genome of the myxosporean Thelohanellus kitauei shows adaptations to nutrient acquisition within its fish host.</title>
        <authorList>
            <person name="Yang Y."/>
            <person name="Xiong J."/>
            <person name="Zhou Z."/>
            <person name="Huo F."/>
            <person name="Miao W."/>
            <person name="Ran C."/>
            <person name="Liu Y."/>
            <person name="Zhang J."/>
            <person name="Feng J."/>
            <person name="Wang M."/>
            <person name="Wang M."/>
            <person name="Wang L."/>
            <person name="Yao B."/>
        </authorList>
    </citation>
    <scope>NUCLEOTIDE SEQUENCE [LARGE SCALE GENOMIC DNA]</scope>
    <source>
        <strain evidence="2">Wuqing</strain>
    </source>
</reference>
<evidence type="ECO:0000313" key="3">
    <source>
        <dbReference type="Proteomes" id="UP000031668"/>
    </source>
</evidence>
<keyword evidence="1" id="KW-0812">Transmembrane</keyword>
<accession>A0A0C2NCC0</accession>
<comment type="caution">
    <text evidence="2">The sequence shown here is derived from an EMBL/GenBank/DDBJ whole genome shotgun (WGS) entry which is preliminary data.</text>
</comment>
<protein>
    <submittedName>
        <fullName evidence="2">Uncharacterized protein</fullName>
    </submittedName>
</protein>
<keyword evidence="1" id="KW-0472">Membrane</keyword>
<sequence>MIPATVVIGIYYSKHIRDYYLPTLCYLSTIVEDIDIFESESRNIPRVTMVKQQICHVINKSSDNAQVIEAQISQRFRKTRSLYAWFRNPYLWYSIQCFVKLFLNDTKCSEMSTGRDLESSIPVDDERTYYTWYDYEREMMKKEIQDDGIDYQLHSNDSSKPVSHKIVEVQHKPPIPIQANHKCVLITLAVMAILVVSGLCIAAYIKFYRRS</sequence>
<name>A0A0C2NCC0_THEKT</name>
<gene>
    <name evidence="2" type="ORF">RF11_03576</name>
</gene>
<keyword evidence="3" id="KW-1185">Reference proteome</keyword>
<dbReference type="AlphaFoldDB" id="A0A0C2NCC0"/>
<keyword evidence="1" id="KW-1133">Transmembrane helix</keyword>